<dbReference type="EMBL" id="CP051685">
    <property type="protein sequence ID" value="QJE00202.1"/>
    <property type="molecule type" value="Genomic_DNA"/>
</dbReference>
<evidence type="ECO:0000313" key="2">
    <source>
        <dbReference type="EMBL" id="QJE00202.1"/>
    </source>
</evidence>
<proteinExistence type="predicted"/>
<sequence length="355" mass="38303">MICDDSAFGATASAMRRTAEPIAPAGLQCWLDRGPYPIALDKENTMNDAANASGAPLVLGSPVSELTEHWSGAAYVPGDWRETTSFYRADRERVLCIGKQVWERDDAHPVGLGMFYSLLTQALFPGEGNEGKVTDLAPHGDAHTMHLPPLAVEAALAGRDDIRVDYLPDPGALARRMLDLLAGQRVLGLIQGASEFGPRALGHRSILADPRRAAMGDWINARVKGREWFRPLAAAVLEERAAAWFDLPSPSPFMQFTAPLRASAVPQVAAVTHVDGTARLQTVGADDDPLLRRLLAGFEARTGVPILLNTPFNGKDEPIVETPSEALAAFCRMPLHALALPPFLVTKRSEPELPA</sequence>
<gene>
    <name evidence="2" type="ORF">HH212_09355</name>
</gene>
<dbReference type="PANTHER" id="PTHR34847:SF1">
    <property type="entry name" value="NODULATION PROTEIN U"/>
    <property type="match status" value="1"/>
</dbReference>
<reference evidence="2 3" key="1">
    <citation type="submission" date="2020-04" db="EMBL/GenBank/DDBJ databases">
        <title>Genome sequencing of novel species.</title>
        <authorList>
            <person name="Heo J."/>
            <person name="Kim S.-J."/>
            <person name="Kim J.-S."/>
            <person name="Hong S.-B."/>
            <person name="Kwon S.-W."/>
        </authorList>
    </citation>
    <scope>NUCLEOTIDE SEQUENCE [LARGE SCALE GENOMIC DNA]</scope>
    <source>
        <strain evidence="2 3">GN2-R2</strain>
    </source>
</reference>
<evidence type="ECO:0000259" key="1">
    <source>
        <dbReference type="Pfam" id="PF16861"/>
    </source>
</evidence>
<dbReference type="KEGG" id="mfy:HH212_09355"/>
<feature type="domain" description="Carbamoyltransferase C-terminal" evidence="1">
    <location>
        <begin position="180"/>
        <end position="347"/>
    </location>
</feature>
<protein>
    <recommendedName>
        <fullName evidence="1">Carbamoyltransferase C-terminal domain-containing protein</fullName>
    </recommendedName>
</protein>
<dbReference type="InterPro" id="IPR051338">
    <property type="entry name" value="NodU/CmcH_Carbamoyltrnsfr"/>
</dbReference>
<organism evidence="2 3">
    <name type="scientific">Massilia forsythiae</name>
    <dbReference type="NCBI Taxonomy" id="2728020"/>
    <lineage>
        <taxon>Bacteria</taxon>
        <taxon>Pseudomonadati</taxon>
        <taxon>Pseudomonadota</taxon>
        <taxon>Betaproteobacteria</taxon>
        <taxon>Burkholderiales</taxon>
        <taxon>Oxalobacteraceae</taxon>
        <taxon>Telluria group</taxon>
        <taxon>Massilia</taxon>
    </lineage>
</organism>
<dbReference type="Pfam" id="PF16861">
    <property type="entry name" value="Carbam_trans_C"/>
    <property type="match status" value="1"/>
</dbReference>
<evidence type="ECO:0000313" key="3">
    <source>
        <dbReference type="Proteomes" id="UP000502415"/>
    </source>
</evidence>
<dbReference type="Gene3D" id="3.90.870.20">
    <property type="entry name" value="Carbamoyltransferase, C-terminal domain"/>
    <property type="match status" value="1"/>
</dbReference>
<dbReference type="PANTHER" id="PTHR34847">
    <property type="entry name" value="NODULATION PROTEIN U"/>
    <property type="match status" value="1"/>
</dbReference>
<keyword evidence="3" id="KW-1185">Reference proteome</keyword>
<dbReference type="AlphaFoldDB" id="A0A7Z2VWJ3"/>
<accession>A0A7Z2VWJ3</accession>
<name>A0A7Z2VWJ3_9BURK</name>
<dbReference type="InterPro" id="IPR038152">
    <property type="entry name" value="Carbam_trans_C_sf"/>
</dbReference>
<dbReference type="Proteomes" id="UP000502415">
    <property type="component" value="Chromosome"/>
</dbReference>
<dbReference type="InterPro" id="IPR031730">
    <property type="entry name" value="Carbam_trans_C"/>
</dbReference>